<dbReference type="EMBL" id="JBBYHV010000001">
    <property type="protein sequence ID" value="MEL1249119.1"/>
    <property type="molecule type" value="Genomic_DNA"/>
</dbReference>
<evidence type="ECO:0008006" key="5">
    <source>
        <dbReference type="Google" id="ProtNLM"/>
    </source>
</evidence>
<accession>A0ABU9I9M4</accession>
<proteinExistence type="predicted"/>
<evidence type="ECO:0000256" key="1">
    <source>
        <dbReference type="SAM" id="MobiDB-lite"/>
    </source>
</evidence>
<keyword evidence="2" id="KW-0732">Signal</keyword>
<feature type="region of interest" description="Disordered" evidence="1">
    <location>
        <begin position="96"/>
        <end position="118"/>
    </location>
</feature>
<name>A0ABU9I9M4_9SPHN</name>
<keyword evidence="4" id="KW-1185">Reference proteome</keyword>
<dbReference type="Proteomes" id="UP001497045">
    <property type="component" value="Unassembled WGS sequence"/>
</dbReference>
<organism evidence="3 4">
    <name type="scientific">Aurantiacibacter gilvus</name>
    <dbReference type="NCBI Taxonomy" id="3139141"/>
    <lineage>
        <taxon>Bacteria</taxon>
        <taxon>Pseudomonadati</taxon>
        <taxon>Pseudomonadota</taxon>
        <taxon>Alphaproteobacteria</taxon>
        <taxon>Sphingomonadales</taxon>
        <taxon>Erythrobacteraceae</taxon>
        <taxon>Aurantiacibacter</taxon>
    </lineage>
</organism>
<evidence type="ECO:0000313" key="3">
    <source>
        <dbReference type="EMBL" id="MEL1249119.1"/>
    </source>
</evidence>
<reference evidence="3 4" key="1">
    <citation type="submission" date="2024-04" db="EMBL/GenBank/DDBJ databases">
        <title>Aurantiacibacter sp. DGU6 16S ribosomal RNA gene Genome sequencing and assembly.</title>
        <authorList>
            <person name="Park S."/>
        </authorList>
    </citation>
    <scope>NUCLEOTIDE SEQUENCE [LARGE SCALE GENOMIC DNA]</scope>
    <source>
        <strain evidence="3 4">DGU6</strain>
    </source>
</reference>
<protein>
    <recommendedName>
        <fullName evidence="5">FecR protein domain-containing protein</fullName>
    </recommendedName>
</protein>
<comment type="caution">
    <text evidence="3">The sequence shown here is derived from an EMBL/GenBank/DDBJ whole genome shotgun (WGS) entry which is preliminary data.</text>
</comment>
<evidence type="ECO:0000256" key="2">
    <source>
        <dbReference type="SAM" id="SignalP"/>
    </source>
</evidence>
<dbReference type="RefSeq" id="WP_341671661.1">
    <property type="nucleotide sequence ID" value="NZ_JBBYHV010000001.1"/>
</dbReference>
<evidence type="ECO:0000313" key="4">
    <source>
        <dbReference type="Proteomes" id="UP001497045"/>
    </source>
</evidence>
<feature type="chain" id="PRO_5046789142" description="FecR protein domain-containing protein" evidence="2">
    <location>
        <begin position="28"/>
        <end position="244"/>
    </location>
</feature>
<sequence length="244" mass="25074">MSHASKLGLGLIAGAAALAMVPQAAEAGTVVASSGPSAETYPVGTQIGDTQRISLRAGDSLTVLDGGRTRVLEGPGSFILAQRGASTSGNTTLANLTRRQRGQARVASSRGPEGSASATNPNIWYVDVAASGTVCLASTERLNLWRADSSAEAMYTIAPASAPDDGVTVTFPADEMLARWDSALQLRDGHAYTIAGGGSETPTQVTFSLLDEMPTDVEEMAQAFIARGCTIQLGQLVSAAQSES</sequence>
<feature type="signal peptide" evidence="2">
    <location>
        <begin position="1"/>
        <end position="27"/>
    </location>
</feature>
<gene>
    <name evidence="3" type="ORF">AAEO60_00385</name>
</gene>